<dbReference type="SUPFAM" id="SSF52833">
    <property type="entry name" value="Thioredoxin-like"/>
    <property type="match status" value="1"/>
</dbReference>
<dbReference type="CDD" id="cd02970">
    <property type="entry name" value="PRX_like2"/>
    <property type="match status" value="1"/>
</dbReference>
<protein>
    <recommendedName>
        <fullName evidence="3">Thioredoxin domain-containing protein</fullName>
    </recommendedName>
</protein>
<organism evidence="1 2">
    <name type="scientific">Hevea brasiliensis</name>
    <name type="common">Para rubber tree</name>
    <name type="synonym">Siphonia brasiliensis</name>
    <dbReference type="NCBI Taxonomy" id="3981"/>
    <lineage>
        <taxon>Eukaryota</taxon>
        <taxon>Viridiplantae</taxon>
        <taxon>Streptophyta</taxon>
        <taxon>Embryophyta</taxon>
        <taxon>Tracheophyta</taxon>
        <taxon>Spermatophyta</taxon>
        <taxon>Magnoliopsida</taxon>
        <taxon>eudicotyledons</taxon>
        <taxon>Gunneridae</taxon>
        <taxon>Pentapetalae</taxon>
        <taxon>rosids</taxon>
        <taxon>fabids</taxon>
        <taxon>Malpighiales</taxon>
        <taxon>Euphorbiaceae</taxon>
        <taxon>Crotonoideae</taxon>
        <taxon>Micrandreae</taxon>
        <taxon>Hevea</taxon>
    </lineage>
</organism>
<dbReference type="PANTHER" id="PTHR28630">
    <property type="match status" value="1"/>
</dbReference>
<dbReference type="Pfam" id="PF13911">
    <property type="entry name" value="AhpC-TSA_2"/>
    <property type="match status" value="1"/>
</dbReference>
<gene>
    <name evidence="1" type="ORF">GH714_027700</name>
</gene>
<keyword evidence="2" id="KW-1185">Reference proteome</keyword>
<dbReference type="EMBL" id="JAAGAX010000006">
    <property type="protein sequence ID" value="KAF2311994.1"/>
    <property type="molecule type" value="Genomic_DNA"/>
</dbReference>
<dbReference type="GO" id="GO:0009507">
    <property type="term" value="C:chloroplast"/>
    <property type="evidence" value="ECO:0007669"/>
    <property type="project" value="TreeGrafter"/>
</dbReference>
<reference evidence="1 2" key="1">
    <citation type="journal article" date="2020" name="Mol. Plant">
        <title>The Chromosome-Based Rubber Tree Genome Provides New Insights into Spurge Genome Evolution and Rubber Biosynthesis.</title>
        <authorList>
            <person name="Liu J."/>
            <person name="Shi C."/>
            <person name="Shi C.C."/>
            <person name="Li W."/>
            <person name="Zhang Q.J."/>
            <person name="Zhang Y."/>
            <person name="Li K."/>
            <person name="Lu H.F."/>
            <person name="Shi C."/>
            <person name="Zhu S.T."/>
            <person name="Xiao Z.Y."/>
            <person name="Nan H."/>
            <person name="Yue Y."/>
            <person name="Zhu X.G."/>
            <person name="Wu Y."/>
            <person name="Hong X.N."/>
            <person name="Fan G.Y."/>
            <person name="Tong Y."/>
            <person name="Zhang D."/>
            <person name="Mao C.L."/>
            <person name="Liu Y.L."/>
            <person name="Hao S.J."/>
            <person name="Liu W.Q."/>
            <person name="Lv M.Q."/>
            <person name="Zhang H.B."/>
            <person name="Liu Y."/>
            <person name="Hu-Tang G.R."/>
            <person name="Wang J.P."/>
            <person name="Wang J.H."/>
            <person name="Sun Y.H."/>
            <person name="Ni S.B."/>
            <person name="Chen W.B."/>
            <person name="Zhang X.C."/>
            <person name="Jiao Y.N."/>
            <person name="Eichler E.E."/>
            <person name="Li G.H."/>
            <person name="Liu X."/>
            <person name="Gao L.Z."/>
        </authorList>
    </citation>
    <scope>NUCLEOTIDE SEQUENCE [LARGE SCALE GENOMIC DNA]</scope>
    <source>
        <strain evidence="2">cv. GT1</strain>
        <tissue evidence="1">Leaf</tissue>
    </source>
</reference>
<dbReference type="FunFam" id="3.40.30.10:FF:000225">
    <property type="entry name" value="Thioredoxin-like protein AAED1 chloroplastic"/>
    <property type="match status" value="1"/>
</dbReference>
<sequence>MEVWNVREVPRRIRYLRVAKAEPFTKLRHSCNPRLPRGTPAVHKKSQSTAHLAIANRQNAALPPCNRSSQPWRFVSPLLSRGKCPNPASSPRVFLRLYFSLHQRATAEEQLNSFPSVKATPSSALHSRDLAARIESSGLVSEDTANLLDTVKVFNLDGNGIPISDLWKDRKAVVAFARHFGCVLCRKRADYLAAKKDIMDASGVALVLIGPGSVDQAKTFFEQTKFKGEVYADPNHSSYEALKFVSGVLTTFTPKAGLKIIQSYMEGYRQDWKLSSEKDTVSRGGWQQGGIIVAGPGKTNISYIHKDKEAGDDPDIEDILKACCS</sequence>
<dbReference type="AlphaFoldDB" id="A0A6A6MFE9"/>
<name>A0A6A6MFE9_HEVBR</name>
<dbReference type="InterPro" id="IPR036249">
    <property type="entry name" value="Thioredoxin-like_sf"/>
</dbReference>
<dbReference type="PANTHER" id="PTHR28630:SF11">
    <property type="entry name" value="THIOREDOXIN-LIKE PROTEIN AAED1, CHLOROPLASTIC"/>
    <property type="match status" value="1"/>
</dbReference>
<accession>A0A6A6MFE9</accession>
<dbReference type="InterPro" id="IPR032801">
    <property type="entry name" value="PXL2A/B/C"/>
</dbReference>
<proteinExistence type="predicted"/>
<comment type="caution">
    <text evidence="1">The sequence shown here is derived from an EMBL/GenBank/DDBJ whole genome shotgun (WGS) entry which is preliminary data.</text>
</comment>
<evidence type="ECO:0000313" key="2">
    <source>
        <dbReference type="Proteomes" id="UP000467840"/>
    </source>
</evidence>
<evidence type="ECO:0000313" key="1">
    <source>
        <dbReference type="EMBL" id="KAF2311994.1"/>
    </source>
</evidence>
<dbReference type="Proteomes" id="UP000467840">
    <property type="component" value="Chromosome 14"/>
</dbReference>
<evidence type="ECO:0008006" key="3">
    <source>
        <dbReference type="Google" id="ProtNLM"/>
    </source>
</evidence>
<dbReference type="Gene3D" id="3.40.30.10">
    <property type="entry name" value="Glutaredoxin"/>
    <property type="match status" value="1"/>
</dbReference>